<evidence type="ECO:0000256" key="1">
    <source>
        <dbReference type="ARBA" id="ARBA00001231"/>
    </source>
</evidence>
<gene>
    <name evidence="10" type="ORF">D5H75_23010</name>
</gene>
<accession>A0A3A4BGL1</accession>
<evidence type="ECO:0000256" key="3">
    <source>
        <dbReference type="ARBA" id="ARBA00012663"/>
    </source>
</evidence>
<organism evidence="10 11">
    <name type="scientific">Bailinhaonella thermotolerans</name>
    <dbReference type="NCBI Taxonomy" id="1070861"/>
    <lineage>
        <taxon>Bacteria</taxon>
        <taxon>Bacillati</taxon>
        <taxon>Actinomycetota</taxon>
        <taxon>Actinomycetes</taxon>
        <taxon>Streptosporangiales</taxon>
        <taxon>Streptosporangiaceae</taxon>
        <taxon>Bailinhaonella</taxon>
    </lineage>
</organism>
<dbReference type="RefSeq" id="WP_119928590.1">
    <property type="nucleotide sequence ID" value="NZ_QZEY01000009.1"/>
</dbReference>
<feature type="region of interest" description="Disordered" evidence="6">
    <location>
        <begin position="27"/>
        <end position="56"/>
    </location>
</feature>
<dbReference type="PANTHER" id="PTHR30480:SF13">
    <property type="entry name" value="BETA-HEXOSAMINIDASE"/>
    <property type="match status" value="1"/>
</dbReference>
<dbReference type="SUPFAM" id="SSF51445">
    <property type="entry name" value="(Trans)glycosidases"/>
    <property type="match status" value="1"/>
</dbReference>
<feature type="chain" id="PRO_5039047546" description="beta-N-acetylhexosaminidase" evidence="7">
    <location>
        <begin position="19"/>
        <end position="579"/>
    </location>
</feature>
<keyword evidence="5" id="KW-0326">Glycosidase</keyword>
<dbReference type="InterPro" id="IPR017853">
    <property type="entry name" value="GH"/>
</dbReference>
<dbReference type="GO" id="GO:0009254">
    <property type="term" value="P:peptidoglycan turnover"/>
    <property type="evidence" value="ECO:0007669"/>
    <property type="project" value="TreeGrafter"/>
</dbReference>
<dbReference type="GO" id="GO:0005975">
    <property type="term" value="P:carbohydrate metabolic process"/>
    <property type="evidence" value="ECO:0007669"/>
    <property type="project" value="InterPro"/>
</dbReference>
<comment type="caution">
    <text evidence="10">The sequence shown here is derived from an EMBL/GenBank/DDBJ whole genome shotgun (WGS) entry which is preliminary data.</text>
</comment>
<comment type="similarity">
    <text evidence="2">Belongs to the glycosyl hydrolase 3 family.</text>
</comment>
<sequence>MVFRWRSFAALTSGAVIALTGCAGSEGSGSQGQATRSPSAVVPASPTAAPTPAPSDPVEAALARMSVREKVGQLFMPVVYGPAADARSDQNRKSFGVATPAEAVRRYQVGGVIYFPWADNVKSASQLARMSNDLQRQSPKIPLLIGVDQENGIVSRLDGIVTPIPGQMAQGATRRPADVADAARVTGEELRALGIRLNFAPVADVNVNPRNPVIGVRSFGSDPAAVGRLVAAAIKGYHAAGVASSAKHFPGHGDTHVDSHTGLPVIEHTRAQWERLDAPPFAAAIKNGVDVIMSAHVVMPKLDPSGDPATLSKPILTGLLRDKLGFRGVISTDALDMAGVRKKYGDAEVAVRAILAGADLLLMPPDVKAAHEAVLKAVESGRVSAARLDESVRRILRLKQSRGVLARPDTVDPERAAQAVNTEAHRAVAQRVADHAVTLVRKGPLPIQGKARFLVVGPNPEALAKPLAAQSVSLPADGTVPASLAQTAVAQAKRATAVVVLTRGSSAAQLTLVNALAKSGRPVIAISTGTPYDLPRLRSAKAALATYSTSPAAMRAAASVIRGTLTPTGRLPVRVPGLR</sequence>
<keyword evidence="7" id="KW-0732">Signal</keyword>
<evidence type="ECO:0000256" key="2">
    <source>
        <dbReference type="ARBA" id="ARBA00005336"/>
    </source>
</evidence>
<dbReference type="FunFam" id="3.20.20.300:FF:000014">
    <property type="entry name" value="Beta-hexosaminidase, lipoprotein"/>
    <property type="match status" value="1"/>
</dbReference>
<dbReference type="InterPro" id="IPR001764">
    <property type="entry name" value="Glyco_hydro_3_N"/>
</dbReference>
<dbReference type="Pfam" id="PF00933">
    <property type="entry name" value="Glyco_hydro_3"/>
    <property type="match status" value="1"/>
</dbReference>
<evidence type="ECO:0000256" key="6">
    <source>
        <dbReference type="SAM" id="MobiDB-lite"/>
    </source>
</evidence>
<dbReference type="PANTHER" id="PTHR30480">
    <property type="entry name" value="BETA-HEXOSAMINIDASE-RELATED"/>
    <property type="match status" value="1"/>
</dbReference>
<proteinExistence type="inferred from homology"/>
<evidence type="ECO:0000313" key="10">
    <source>
        <dbReference type="EMBL" id="RJL30442.1"/>
    </source>
</evidence>
<evidence type="ECO:0000259" key="8">
    <source>
        <dbReference type="Pfam" id="PF00933"/>
    </source>
</evidence>
<evidence type="ECO:0000313" key="11">
    <source>
        <dbReference type="Proteomes" id="UP000265768"/>
    </source>
</evidence>
<comment type="catalytic activity">
    <reaction evidence="1">
        <text>Hydrolysis of terminal non-reducing N-acetyl-D-hexosamine residues in N-acetyl-beta-D-hexosaminides.</text>
        <dbReference type="EC" id="3.2.1.52"/>
    </reaction>
</comment>
<dbReference type="GO" id="GO:0004563">
    <property type="term" value="F:beta-N-acetylhexosaminidase activity"/>
    <property type="evidence" value="ECO:0007669"/>
    <property type="project" value="UniProtKB-EC"/>
</dbReference>
<feature type="compositionally biased region" description="Low complexity" evidence="6">
    <location>
        <begin position="31"/>
        <end position="48"/>
    </location>
</feature>
<dbReference type="InterPro" id="IPR002772">
    <property type="entry name" value="Glyco_hydro_3_C"/>
</dbReference>
<dbReference type="OrthoDB" id="9805821at2"/>
<dbReference type="InterPro" id="IPR050226">
    <property type="entry name" value="NagZ_Beta-hexosaminidase"/>
</dbReference>
<dbReference type="InterPro" id="IPR036881">
    <property type="entry name" value="Glyco_hydro_3_C_sf"/>
</dbReference>
<dbReference type="EMBL" id="QZEY01000009">
    <property type="protein sequence ID" value="RJL30442.1"/>
    <property type="molecule type" value="Genomic_DNA"/>
</dbReference>
<dbReference type="Gene3D" id="3.40.50.1700">
    <property type="entry name" value="Glycoside hydrolase family 3 C-terminal domain"/>
    <property type="match status" value="1"/>
</dbReference>
<dbReference type="SUPFAM" id="SSF52279">
    <property type="entry name" value="Beta-D-glucan exohydrolase, C-terminal domain"/>
    <property type="match status" value="1"/>
</dbReference>
<evidence type="ECO:0000256" key="4">
    <source>
        <dbReference type="ARBA" id="ARBA00022801"/>
    </source>
</evidence>
<keyword evidence="11" id="KW-1185">Reference proteome</keyword>
<dbReference type="Proteomes" id="UP000265768">
    <property type="component" value="Unassembled WGS sequence"/>
</dbReference>
<feature type="signal peptide" evidence="7">
    <location>
        <begin position="1"/>
        <end position="18"/>
    </location>
</feature>
<evidence type="ECO:0000256" key="5">
    <source>
        <dbReference type="ARBA" id="ARBA00023295"/>
    </source>
</evidence>
<dbReference type="Gene3D" id="3.20.20.300">
    <property type="entry name" value="Glycoside hydrolase, family 3, N-terminal domain"/>
    <property type="match status" value="1"/>
</dbReference>
<evidence type="ECO:0000259" key="9">
    <source>
        <dbReference type="Pfam" id="PF01915"/>
    </source>
</evidence>
<protein>
    <recommendedName>
        <fullName evidence="3">beta-N-acetylhexosaminidase</fullName>
        <ecNumber evidence="3">3.2.1.52</ecNumber>
    </recommendedName>
</protein>
<feature type="domain" description="Glycoside hydrolase family 3 C-terminal" evidence="9">
    <location>
        <begin position="484"/>
        <end position="576"/>
    </location>
</feature>
<name>A0A3A4BGL1_9ACTN</name>
<reference evidence="10 11" key="1">
    <citation type="submission" date="2018-09" db="EMBL/GenBank/DDBJ databases">
        <title>YIM 75507 draft genome.</title>
        <authorList>
            <person name="Tang S."/>
            <person name="Feng Y."/>
        </authorList>
    </citation>
    <scope>NUCLEOTIDE SEQUENCE [LARGE SCALE GENOMIC DNA]</scope>
    <source>
        <strain evidence="10 11">YIM 75507</strain>
    </source>
</reference>
<keyword evidence="4" id="KW-0378">Hydrolase</keyword>
<dbReference type="AlphaFoldDB" id="A0A3A4BGL1"/>
<evidence type="ECO:0000256" key="7">
    <source>
        <dbReference type="SAM" id="SignalP"/>
    </source>
</evidence>
<dbReference type="EC" id="3.2.1.52" evidence="3"/>
<dbReference type="PROSITE" id="PS51257">
    <property type="entry name" value="PROKAR_LIPOPROTEIN"/>
    <property type="match status" value="1"/>
</dbReference>
<feature type="domain" description="Glycoside hydrolase family 3 N-terminal" evidence="8">
    <location>
        <begin position="67"/>
        <end position="398"/>
    </location>
</feature>
<dbReference type="InterPro" id="IPR036962">
    <property type="entry name" value="Glyco_hydro_3_N_sf"/>
</dbReference>
<dbReference type="Pfam" id="PF01915">
    <property type="entry name" value="Glyco_hydro_3_C"/>
    <property type="match status" value="1"/>
</dbReference>